<accession>A0A382YUY7</accession>
<evidence type="ECO:0000313" key="1">
    <source>
        <dbReference type="EMBL" id="SVD87086.1"/>
    </source>
</evidence>
<dbReference type="AlphaFoldDB" id="A0A382YUY7"/>
<proteinExistence type="predicted"/>
<reference evidence="1" key="1">
    <citation type="submission" date="2018-05" db="EMBL/GenBank/DDBJ databases">
        <authorList>
            <person name="Lanie J.A."/>
            <person name="Ng W.-L."/>
            <person name="Kazmierczak K.M."/>
            <person name="Andrzejewski T.M."/>
            <person name="Davidsen T.M."/>
            <person name="Wayne K.J."/>
            <person name="Tettelin H."/>
            <person name="Glass J.I."/>
            <person name="Rusch D."/>
            <person name="Podicherti R."/>
            <person name="Tsui H.-C.T."/>
            <person name="Winkler M.E."/>
        </authorList>
    </citation>
    <scope>NUCLEOTIDE SEQUENCE</scope>
</reference>
<protein>
    <submittedName>
        <fullName evidence="1">Uncharacterized protein</fullName>
    </submittedName>
</protein>
<sequence>MLNFITYKKPTIFEIEEYRNKITPKVTALLDMVDGVQPEYKSFNEGSKQDIENYKSFIETNIGAALWYINKSTKLLWSGKISAKALYELKDNPNSKLSEEHFYPRKISAREVLKTDWSNFDDAKEEFINRFLNKYGRFHYVTKNENKIVAQYQKVGNFRSPEDSYQKAGIKLIDWIYAKEELFDQNYPQKNYE</sequence>
<gene>
    <name evidence="1" type="ORF">METZ01_LOCUS439940</name>
</gene>
<dbReference type="EMBL" id="UINC01178752">
    <property type="protein sequence ID" value="SVD87086.1"/>
    <property type="molecule type" value="Genomic_DNA"/>
</dbReference>
<organism evidence="1">
    <name type="scientific">marine metagenome</name>
    <dbReference type="NCBI Taxonomy" id="408172"/>
    <lineage>
        <taxon>unclassified sequences</taxon>
        <taxon>metagenomes</taxon>
        <taxon>ecological metagenomes</taxon>
    </lineage>
</organism>
<name>A0A382YUY7_9ZZZZ</name>